<dbReference type="AlphaFoldDB" id="A0AA88U3A3"/>
<proteinExistence type="predicted"/>
<evidence type="ECO:0000313" key="2">
    <source>
        <dbReference type="Proteomes" id="UP001187343"/>
    </source>
</evidence>
<gene>
    <name evidence="1" type="ORF">Q8A67_004496</name>
</gene>
<keyword evidence="2" id="KW-1185">Reference proteome</keyword>
<dbReference type="EMBL" id="JAUYZG010000004">
    <property type="protein sequence ID" value="KAK2908659.1"/>
    <property type="molecule type" value="Genomic_DNA"/>
</dbReference>
<protein>
    <submittedName>
        <fullName evidence="1">Uncharacterized protein</fullName>
    </submittedName>
</protein>
<dbReference type="PANTHER" id="PTHR35970:SF1">
    <property type="entry name" value="SODIUM CHANNEL AND CLATHRIN LINKER 1"/>
    <property type="match status" value="1"/>
</dbReference>
<reference evidence="1" key="1">
    <citation type="submission" date="2023-08" db="EMBL/GenBank/DDBJ databases">
        <title>Chromosome-level Genome Assembly of mud carp (Cirrhinus molitorella).</title>
        <authorList>
            <person name="Liu H."/>
        </authorList>
    </citation>
    <scope>NUCLEOTIDE SEQUENCE</scope>
    <source>
        <strain evidence="1">Prfri</strain>
        <tissue evidence="1">Muscle</tissue>
    </source>
</reference>
<dbReference type="PANTHER" id="PTHR35970">
    <property type="entry name" value="SODIUM CHANNEL AND CLATHRIN LINKER 1"/>
    <property type="match status" value="1"/>
</dbReference>
<dbReference type="GO" id="GO:0005814">
    <property type="term" value="C:centriole"/>
    <property type="evidence" value="ECO:0007669"/>
    <property type="project" value="TreeGrafter"/>
</dbReference>
<comment type="caution">
    <text evidence="1">The sequence shown here is derived from an EMBL/GenBank/DDBJ whole genome shotgun (WGS) entry which is preliminary data.</text>
</comment>
<dbReference type="GO" id="GO:0045162">
    <property type="term" value="P:clustering of voltage-gated sodium channels"/>
    <property type="evidence" value="ECO:0007669"/>
    <property type="project" value="InterPro"/>
</dbReference>
<organism evidence="1 2">
    <name type="scientific">Cirrhinus molitorella</name>
    <name type="common">mud carp</name>
    <dbReference type="NCBI Taxonomy" id="172907"/>
    <lineage>
        <taxon>Eukaryota</taxon>
        <taxon>Metazoa</taxon>
        <taxon>Chordata</taxon>
        <taxon>Craniata</taxon>
        <taxon>Vertebrata</taxon>
        <taxon>Euteleostomi</taxon>
        <taxon>Actinopterygii</taxon>
        <taxon>Neopterygii</taxon>
        <taxon>Teleostei</taxon>
        <taxon>Ostariophysi</taxon>
        <taxon>Cypriniformes</taxon>
        <taxon>Cyprinidae</taxon>
        <taxon>Labeoninae</taxon>
        <taxon>Labeonini</taxon>
        <taxon>Cirrhinus</taxon>
    </lineage>
</organism>
<name>A0AA88U3A3_9TELE</name>
<dbReference type="InterPro" id="IPR038911">
    <property type="entry name" value="SCLT1"/>
</dbReference>
<accession>A0AA88U3A3</accession>
<dbReference type="GO" id="GO:0060271">
    <property type="term" value="P:cilium assembly"/>
    <property type="evidence" value="ECO:0007669"/>
    <property type="project" value="TreeGrafter"/>
</dbReference>
<sequence length="115" mass="13210">MESAAPWLSDREEYDRHIQQMEMQLKFYQTQSCNAGLRVSAQEADRVGELQGRCASLEEEKFEALSRLRSTIQLAEEASLQREQVTLQINTQHEPSAGAVLYVSKIIWLCYSRLS</sequence>
<dbReference type="Proteomes" id="UP001187343">
    <property type="component" value="Unassembled WGS sequence"/>
</dbReference>
<evidence type="ECO:0000313" key="1">
    <source>
        <dbReference type="EMBL" id="KAK2908659.1"/>
    </source>
</evidence>